<dbReference type="InterPro" id="IPR001563">
    <property type="entry name" value="Peptidase_S10"/>
</dbReference>
<keyword evidence="8" id="KW-0732">Signal</keyword>
<dbReference type="EC" id="3.4.16.-" evidence="8"/>
<dbReference type="EMBL" id="PKPP01000733">
    <property type="protein sequence ID" value="PWA89288.1"/>
    <property type="molecule type" value="Genomic_DNA"/>
</dbReference>
<keyword evidence="10" id="KW-1185">Reference proteome</keyword>
<dbReference type="PANTHER" id="PTHR11802">
    <property type="entry name" value="SERINE PROTEASE FAMILY S10 SERINE CARBOXYPEPTIDASE"/>
    <property type="match status" value="1"/>
</dbReference>
<feature type="chain" id="PRO_5015369983" description="Carboxypeptidase" evidence="8">
    <location>
        <begin position="23"/>
        <end position="674"/>
    </location>
</feature>
<dbReference type="OrthoDB" id="443318at2759"/>
<dbReference type="AlphaFoldDB" id="A0A2U1PU40"/>
<evidence type="ECO:0000256" key="3">
    <source>
        <dbReference type="ARBA" id="ARBA00022525"/>
    </source>
</evidence>
<dbReference type="GO" id="GO:0005773">
    <property type="term" value="C:vacuole"/>
    <property type="evidence" value="ECO:0007669"/>
    <property type="project" value="TreeGrafter"/>
</dbReference>
<proteinExistence type="inferred from homology"/>
<evidence type="ECO:0000256" key="4">
    <source>
        <dbReference type="ARBA" id="ARBA00022645"/>
    </source>
</evidence>
<evidence type="ECO:0000313" key="10">
    <source>
        <dbReference type="Proteomes" id="UP000245207"/>
    </source>
</evidence>
<evidence type="ECO:0000256" key="7">
    <source>
        <dbReference type="ARBA" id="ARBA00023180"/>
    </source>
</evidence>
<feature type="signal peptide" evidence="8">
    <location>
        <begin position="1"/>
        <end position="22"/>
    </location>
</feature>
<dbReference type="PROSITE" id="PS00131">
    <property type="entry name" value="CARBOXYPEPT_SER_SER"/>
    <property type="match status" value="1"/>
</dbReference>
<protein>
    <recommendedName>
        <fullName evidence="8">Carboxypeptidase</fullName>
        <ecNumber evidence="8">3.4.16.-</ecNumber>
    </recommendedName>
</protein>
<comment type="subcellular location">
    <subcellularLocation>
        <location evidence="1">Secreted</location>
    </subcellularLocation>
</comment>
<dbReference type="GO" id="GO:0005576">
    <property type="term" value="C:extracellular region"/>
    <property type="evidence" value="ECO:0007669"/>
    <property type="project" value="UniProtKB-SubCell"/>
</dbReference>
<dbReference type="InterPro" id="IPR018202">
    <property type="entry name" value="Ser_caboxypep_ser_AS"/>
</dbReference>
<dbReference type="PANTHER" id="PTHR11802:SF494">
    <property type="entry name" value="CARBOXYPEPTIDASE"/>
    <property type="match status" value="1"/>
</dbReference>
<evidence type="ECO:0000256" key="2">
    <source>
        <dbReference type="ARBA" id="ARBA00009431"/>
    </source>
</evidence>
<keyword evidence="6 8" id="KW-0378">Hydrolase</keyword>
<evidence type="ECO:0000313" key="9">
    <source>
        <dbReference type="EMBL" id="PWA89288.1"/>
    </source>
</evidence>
<evidence type="ECO:0000256" key="8">
    <source>
        <dbReference type="RuleBase" id="RU361156"/>
    </source>
</evidence>
<evidence type="ECO:0000256" key="5">
    <source>
        <dbReference type="ARBA" id="ARBA00022670"/>
    </source>
</evidence>
<keyword evidence="7" id="KW-0325">Glycoprotein</keyword>
<comment type="similarity">
    <text evidence="2 8">Belongs to the peptidase S10 family.</text>
</comment>
<dbReference type="PRINTS" id="PR00724">
    <property type="entry name" value="CRBOXYPTASEC"/>
</dbReference>
<evidence type="ECO:0000256" key="6">
    <source>
        <dbReference type="ARBA" id="ARBA00022801"/>
    </source>
</evidence>
<dbReference type="Gene3D" id="3.40.50.1820">
    <property type="entry name" value="alpha/beta hydrolase"/>
    <property type="match status" value="3"/>
</dbReference>
<dbReference type="InterPro" id="IPR029058">
    <property type="entry name" value="AB_hydrolase_fold"/>
</dbReference>
<gene>
    <name evidence="9" type="ORF">CTI12_AA034660</name>
</gene>
<dbReference type="SUPFAM" id="SSF53474">
    <property type="entry name" value="alpha/beta-Hydrolases"/>
    <property type="match status" value="3"/>
</dbReference>
<dbReference type="InterPro" id="IPR033124">
    <property type="entry name" value="Ser_caboxypep_his_AS"/>
</dbReference>
<keyword evidence="4 8" id="KW-0121">Carboxypeptidase</keyword>
<dbReference type="Pfam" id="PF00450">
    <property type="entry name" value="Peptidase_S10"/>
    <property type="match status" value="2"/>
</dbReference>
<sequence length="674" mass="75804">MVPVLNYLFILVLFSHSPISSATSLHTRTRYELIEALNLHPRRDINIFKPNTSESASITNSRIVEKPLRLPVLGESGATVHDLAHLAGYVRIKHTIGGRMFYYFFQSRNEKAAPVVIWLTGGPGCSSAIGLFNENGPFHLTKNLSLVWNDYGWDKVANMIYIDQPIGTGFSYTSSEKDIRHDEKGVSDDLYDFLQGFFKKHPDYVKNDLYITGESYGGHYIPAFAARINKGNKNKEGIHINLKGFAIGNGLTEPGPQFGADPDFAYMNKLINLEDYIRISQMVPECTKAAKKCGTNGTDSCLDASDKCWEILHEILSVNPVCVYDIRRNKCHDLSAVDEFLNIPSVKKALGVPKGLYYKSCSGMVNEAMAADIMRNLEVGLPDLLEDGIEMLIYVGEYDLICNVVGNFRWVTAMKWSGQSDFEACEIVKFKVDGKEAGRLQSHGPLTFLWVNNAGHMVPMDQPKASLQMLKMWMNGKLKMFYYIFQSRNKKDNHVVIWLAGGPGCSSSIALFRENGPFHLTNNLFLVWNDYGWDKVANMIYIDQPIGTGFSYTSSEKDIRNDEKGVIYDIRRQICYDMSAIEKFLHITSMKKALGVPRGVNYAICNHVVNYAMRMGNSGEVVGSTRFEASYVVRSKVDGKEAGVLKNHGPLTFLKVQNAGHMVQWINQRLHCRC</sequence>
<organism evidence="9 10">
    <name type="scientific">Artemisia annua</name>
    <name type="common">Sweet wormwood</name>
    <dbReference type="NCBI Taxonomy" id="35608"/>
    <lineage>
        <taxon>Eukaryota</taxon>
        <taxon>Viridiplantae</taxon>
        <taxon>Streptophyta</taxon>
        <taxon>Embryophyta</taxon>
        <taxon>Tracheophyta</taxon>
        <taxon>Spermatophyta</taxon>
        <taxon>Magnoliopsida</taxon>
        <taxon>eudicotyledons</taxon>
        <taxon>Gunneridae</taxon>
        <taxon>Pentapetalae</taxon>
        <taxon>asterids</taxon>
        <taxon>campanulids</taxon>
        <taxon>Asterales</taxon>
        <taxon>Asteraceae</taxon>
        <taxon>Asteroideae</taxon>
        <taxon>Anthemideae</taxon>
        <taxon>Artemisiinae</taxon>
        <taxon>Artemisia</taxon>
    </lineage>
</organism>
<keyword evidence="5 8" id="KW-0645">Protease</keyword>
<comment type="caution">
    <text evidence="9">The sequence shown here is derived from an EMBL/GenBank/DDBJ whole genome shotgun (WGS) entry which is preliminary data.</text>
</comment>
<dbReference type="Proteomes" id="UP000245207">
    <property type="component" value="Unassembled WGS sequence"/>
</dbReference>
<keyword evidence="3" id="KW-0964">Secreted</keyword>
<dbReference type="GO" id="GO:0004185">
    <property type="term" value="F:serine-type carboxypeptidase activity"/>
    <property type="evidence" value="ECO:0007669"/>
    <property type="project" value="UniProtKB-UniRule"/>
</dbReference>
<dbReference type="PROSITE" id="PS00560">
    <property type="entry name" value="CARBOXYPEPT_SER_HIS"/>
    <property type="match status" value="1"/>
</dbReference>
<dbReference type="GO" id="GO:0006508">
    <property type="term" value="P:proteolysis"/>
    <property type="evidence" value="ECO:0007669"/>
    <property type="project" value="UniProtKB-KW"/>
</dbReference>
<name>A0A2U1PU40_ARTAN</name>
<accession>A0A2U1PU40</accession>
<evidence type="ECO:0000256" key="1">
    <source>
        <dbReference type="ARBA" id="ARBA00004613"/>
    </source>
</evidence>
<reference evidence="9 10" key="1">
    <citation type="journal article" date="2018" name="Mol. Plant">
        <title>The genome of Artemisia annua provides insight into the evolution of Asteraceae family and artemisinin biosynthesis.</title>
        <authorList>
            <person name="Shen Q."/>
            <person name="Zhang L."/>
            <person name="Liao Z."/>
            <person name="Wang S."/>
            <person name="Yan T."/>
            <person name="Shi P."/>
            <person name="Liu M."/>
            <person name="Fu X."/>
            <person name="Pan Q."/>
            <person name="Wang Y."/>
            <person name="Lv Z."/>
            <person name="Lu X."/>
            <person name="Zhang F."/>
            <person name="Jiang W."/>
            <person name="Ma Y."/>
            <person name="Chen M."/>
            <person name="Hao X."/>
            <person name="Li L."/>
            <person name="Tang Y."/>
            <person name="Lv G."/>
            <person name="Zhou Y."/>
            <person name="Sun X."/>
            <person name="Brodelius P.E."/>
            <person name="Rose J.K.C."/>
            <person name="Tang K."/>
        </authorList>
    </citation>
    <scope>NUCLEOTIDE SEQUENCE [LARGE SCALE GENOMIC DNA]</scope>
    <source>
        <strain evidence="10">cv. Huhao1</strain>
        <tissue evidence="9">Leaf</tissue>
    </source>
</reference>